<evidence type="ECO:0000259" key="2">
    <source>
        <dbReference type="Pfam" id="PF10728"/>
    </source>
</evidence>
<feature type="domain" description="DUF2520" evidence="2">
    <location>
        <begin position="141"/>
        <end position="264"/>
    </location>
</feature>
<keyword evidence="4" id="KW-1185">Reference proteome</keyword>
<dbReference type="Pfam" id="PF10728">
    <property type="entry name" value="DUF2520"/>
    <property type="match status" value="1"/>
</dbReference>
<dbReference type="Gene3D" id="1.10.1040.20">
    <property type="entry name" value="ProC-like, C-terminal domain"/>
    <property type="match status" value="1"/>
</dbReference>
<dbReference type="InterPro" id="IPR008927">
    <property type="entry name" value="6-PGluconate_DH-like_C_sf"/>
</dbReference>
<organism evidence="3 4">
    <name type="scientific">Alicyclobacillus mengziensis</name>
    <dbReference type="NCBI Taxonomy" id="2931921"/>
    <lineage>
        <taxon>Bacteria</taxon>
        <taxon>Bacillati</taxon>
        <taxon>Bacillota</taxon>
        <taxon>Bacilli</taxon>
        <taxon>Bacillales</taxon>
        <taxon>Alicyclobacillaceae</taxon>
        <taxon>Alicyclobacillus</taxon>
    </lineage>
</organism>
<evidence type="ECO:0000313" key="3">
    <source>
        <dbReference type="EMBL" id="QSO47011.1"/>
    </source>
</evidence>
<dbReference type="InterPro" id="IPR037108">
    <property type="entry name" value="TM1727-like_C_sf"/>
</dbReference>
<name>A0A9X7Z729_9BACL</name>
<reference evidence="3 4" key="1">
    <citation type="submission" date="2021-02" db="EMBL/GenBank/DDBJ databases">
        <title>Alicyclobacillus curvatus sp. nov. and Alicyclobacillus mengziensis sp. nov., two acidophilic bacteria isolated from acid mine drainage.</title>
        <authorList>
            <person name="Huang Y."/>
        </authorList>
    </citation>
    <scope>NUCLEOTIDE SEQUENCE [LARGE SCALE GENOMIC DNA]</scope>
    <source>
        <strain evidence="3 4">S30H14</strain>
    </source>
</reference>
<dbReference type="EMBL" id="CP071182">
    <property type="protein sequence ID" value="QSO47011.1"/>
    <property type="molecule type" value="Genomic_DNA"/>
</dbReference>
<proteinExistence type="predicted"/>
<dbReference type="Proteomes" id="UP000663505">
    <property type="component" value="Chromosome"/>
</dbReference>
<accession>A0A9X7Z729</accession>
<dbReference type="Gene3D" id="3.40.50.720">
    <property type="entry name" value="NAD(P)-binding Rossmann-like Domain"/>
    <property type="match status" value="1"/>
</dbReference>
<dbReference type="KEGG" id="afx:JZ786_21780"/>
<evidence type="ECO:0000259" key="1">
    <source>
        <dbReference type="Pfam" id="PF10727"/>
    </source>
</evidence>
<evidence type="ECO:0000313" key="4">
    <source>
        <dbReference type="Proteomes" id="UP000663505"/>
    </source>
</evidence>
<gene>
    <name evidence="3" type="ORF">JZ786_21780</name>
</gene>
<dbReference type="InterPro" id="IPR018931">
    <property type="entry name" value="DUF2520"/>
</dbReference>
<sequence length="294" mass="30493">MLRVIFVGCGRVGTTLAMTLVTLGHDVLCGLTPRPNSPSAGQFKRATGTDVFLLTSDEAIRQTEHADVIFITTPDKAVTETAQTLCDLGMVHAGQTVIHTSGSLGSDALFPVKAQDALTLSLHPLQTIASATAGRATLDGIYCTLEGDPSALEIGMSLVYSWGGIPVEISPSLRPQYHAAAVLASNAVVALAAVASELSGIPQGLSALLPLMKGAVRNLETLGLPSALTGPIERGDLATVQAHVKALEHNPTAKSVYTALGRATADVAVAKGTLSPAMRQKFTDLFSDTVNKES</sequence>
<dbReference type="PANTHER" id="PTHR40459">
    <property type="entry name" value="CONSERVED HYPOTHETICAL ALANINE AND LEUCINE RICH PROTEIN"/>
    <property type="match status" value="1"/>
</dbReference>
<dbReference type="AlphaFoldDB" id="A0A9X7Z729"/>
<dbReference type="SUPFAM" id="SSF48179">
    <property type="entry name" value="6-phosphogluconate dehydrogenase C-terminal domain-like"/>
    <property type="match status" value="1"/>
</dbReference>
<dbReference type="PANTHER" id="PTHR40459:SF1">
    <property type="entry name" value="CONSERVED HYPOTHETICAL ALANINE AND LEUCINE RICH PROTEIN"/>
    <property type="match status" value="1"/>
</dbReference>
<dbReference type="SUPFAM" id="SSF51735">
    <property type="entry name" value="NAD(P)-binding Rossmann-fold domains"/>
    <property type="match status" value="1"/>
</dbReference>
<dbReference type="Pfam" id="PF10727">
    <property type="entry name" value="Rossmann-like"/>
    <property type="match status" value="1"/>
</dbReference>
<dbReference type="InterPro" id="IPR036291">
    <property type="entry name" value="NAD(P)-bd_dom_sf"/>
</dbReference>
<dbReference type="RefSeq" id="WP_206656373.1">
    <property type="nucleotide sequence ID" value="NZ_CP071182.1"/>
</dbReference>
<feature type="domain" description="Putative oxidoreductase/dehydrogenase Rossmann-like" evidence="1">
    <location>
        <begin position="2"/>
        <end position="124"/>
    </location>
</feature>
<protein>
    <submittedName>
        <fullName evidence="3">DUF2520 domain-containing protein</fullName>
    </submittedName>
</protein>
<dbReference type="InterPro" id="IPR019665">
    <property type="entry name" value="OxRdtase/DH_put_Rossmann_dom"/>
</dbReference>